<evidence type="ECO:0000313" key="5">
    <source>
        <dbReference type="Proteomes" id="UP001596337"/>
    </source>
</evidence>
<feature type="domain" description="ARB-07466-like C-terminal" evidence="3">
    <location>
        <begin position="210"/>
        <end position="304"/>
    </location>
</feature>
<dbReference type="Proteomes" id="UP001596337">
    <property type="component" value="Unassembled WGS sequence"/>
</dbReference>
<dbReference type="SUPFAM" id="SSF53955">
    <property type="entry name" value="Lysozyme-like"/>
    <property type="match status" value="1"/>
</dbReference>
<evidence type="ECO:0000259" key="3">
    <source>
        <dbReference type="Pfam" id="PF26571"/>
    </source>
</evidence>
<dbReference type="InterPro" id="IPR058593">
    <property type="entry name" value="ARB_07466-like_C"/>
</dbReference>
<name>A0ABW2BWK6_9PSEU</name>
<feature type="domain" description="Transglycosylase SLT" evidence="2">
    <location>
        <begin position="64"/>
        <end position="176"/>
    </location>
</feature>
<dbReference type="InterPro" id="IPR023346">
    <property type="entry name" value="Lysozyme-like_dom_sf"/>
</dbReference>
<keyword evidence="5" id="KW-1185">Reference proteome</keyword>
<dbReference type="InterPro" id="IPR008258">
    <property type="entry name" value="Transglycosylase_SLT_dom_1"/>
</dbReference>
<evidence type="ECO:0000313" key="4">
    <source>
        <dbReference type="EMBL" id="MFC6866979.1"/>
    </source>
</evidence>
<evidence type="ECO:0000259" key="2">
    <source>
        <dbReference type="Pfam" id="PF01464"/>
    </source>
</evidence>
<dbReference type="Pfam" id="PF01464">
    <property type="entry name" value="SLT"/>
    <property type="match status" value="1"/>
</dbReference>
<dbReference type="Gene3D" id="1.10.530.10">
    <property type="match status" value="1"/>
</dbReference>
<accession>A0ABW2BWK6</accession>
<dbReference type="RefSeq" id="WP_345390314.1">
    <property type="nucleotide sequence ID" value="NZ_BAABLA010000004.1"/>
</dbReference>
<feature type="region of interest" description="Disordered" evidence="1">
    <location>
        <begin position="187"/>
        <end position="210"/>
    </location>
</feature>
<organism evidence="4 5">
    <name type="scientific">Haloechinothrix salitolerans</name>
    <dbReference type="NCBI Taxonomy" id="926830"/>
    <lineage>
        <taxon>Bacteria</taxon>
        <taxon>Bacillati</taxon>
        <taxon>Actinomycetota</taxon>
        <taxon>Actinomycetes</taxon>
        <taxon>Pseudonocardiales</taxon>
        <taxon>Pseudonocardiaceae</taxon>
        <taxon>Haloechinothrix</taxon>
    </lineage>
</organism>
<comment type="caution">
    <text evidence="4">The sequence shown here is derived from an EMBL/GenBank/DDBJ whole genome shotgun (WGS) entry which is preliminary data.</text>
</comment>
<gene>
    <name evidence="4" type="ORF">ACFQGD_07450</name>
</gene>
<dbReference type="CDD" id="cd13399">
    <property type="entry name" value="Slt35-like"/>
    <property type="match status" value="1"/>
</dbReference>
<reference evidence="5" key="1">
    <citation type="journal article" date="2019" name="Int. J. Syst. Evol. Microbiol.">
        <title>The Global Catalogue of Microorganisms (GCM) 10K type strain sequencing project: providing services to taxonomists for standard genome sequencing and annotation.</title>
        <authorList>
            <consortium name="The Broad Institute Genomics Platform"/>
            <consortium name="The Broad Institute Genome Sequencing Center for Infectious Disease"/>
            <person name="Wu L."/>
            <person name="Ma J."/>
        </authorList>
    </citation>
    <scope>NUCLEOTIDE SEQUENCE [LARGE SCALE GENOMIC DNA]</scope>
    <source>
        <strain evidence="5">KCTC 32255</strain>
    </source>
</reference>
<dbReference type="EMBL" id="JBHSXX010000001">
    <property type="protein sequence ID" value="MFC6866979.1"/>
    <property type="molecule type" value="Genomic_DNA"/>
</dbReference>
<sequence>MHAKLAATVLGAVIVVIVLVAAAVSGTVSTYLDGTGSTNTSQPSRAALDDIPSHYLALYRQAATSCPGLDWSILAAVGKIETDHGRSTLPGVHKGENEAHAGGPMQFLRSTFDSVVARHPIPPGGSNPPSRYNPHDAIHAAGFYICDALGTDGELRRALFAYNHSDDYVDAVLAQADTYRAAPAAHPGDIRLDWPPEQATVPDPTTSGRERITPRTHAVVRALQQRGLTGDGIVCFGRRPNPHSDHPQGRACDIFVDPHNPASVAEGWRIASWLIEHQARYATAYLIYQGRYWSASDPRWTTYRSTVYGCPNNANLTGCHYDHVHVSVF</sequence>
<protein>
    <submittedName>
        <fullName evidence="4">Lytic transglycosylase domain-containing protein</fullName>
    </submittedName>
</protein>
<proteinExistence type="predicted"/>
<evidence type="ECO:0000256" key="1">
    <source>
        <dbReference type="SAM" id="MobiDB-lite"/>
    </source>
</evidence>
<dbReference type="Pfam" id="PF26571">
    <property type="entry name" value="VldE"/>
    <property type="match status" value="1"/>
</dbReference>